<evidence type="ECO:0000313" key="4">
    <source>
        <dbReference type="EMBL" id="EFI99643.1"/>
    </source>
</evidence>
<accession>D8PXB9</accession>
<keyword evidence="2" id="KW-0812">Transmembrane</keyword>
<organism evidence="5">
    <name type="scientific">Schizophyllum commune (strain H4-8 / FGSC 9210)</name>
    <name type="common">Split gill fungus</name>
    <dbReference type="NCBI Taxonomy" id="578458"/>
    <lineage>
        <taxon>Eukaryota</taxon>
        <taxon>Fungi</taxon>
        <taxon>Dikarya</taxon>
        <taxon>Basidiomycota</taxon>
        <taxon>Agaricomycotina</taxon>
        <taxon>Agaricomycetes</taxon>
        <taxon>Agaricomycetidae</taxon>
        <taxon>Agaricales</taxon>
        <taxon>Schizophyllaceae</taxon>
        <taxon>Schizophyllum</taxon>
    </lineage>
</organism>
<evidence type="ECO:0000313" key="5">
    <source>
        <dbReference type="Proteomes" id="UP000007431"/>
    </source>
</evidence>
<feature type="chain" id="PRO_5003120351" description="Mid2 domain-containing protein" evidence="3">
    <location>
        <begin position="23"/>
        <end position="594"/>
    </location>
</feature>
<feature type="compositionally biased region" description="Polar residues" evidence="1">
    <location>
        <begin position="500"/>
        <end position="520"/>
    </location>
</feature>
<dbReference type="KEGG" id="scm:SCHCO_02698196"/>
<feature type="region of interest" description="Disordered" evidence="1">
    <location>
        <begin position="222"/>
        <end position="243"/>
    </location>
</feature>
<feature type="transmembrane region" description="Helical" evidence="2">
    <location>
        <begin position="249"/>
        <end position="273"/>
    </location>
</feature>
<feature type="signal peptide" evidence="3">
    <location>
        <begin position="1"/>
        <end position="22"/>
    </location>
</feature>
<evidence type="ECO:0008006" key="6">
    <source>
        <dbReference type="Google" id="ProtNLM"/>
    </source>
</evidence>
<feature type="compositionally biased region" description="Low complexity" evidence="1">
    <location>
        <begin position="370"/>
        <end position="382"/>
    </location>
</feature>
<feature type="compositionally biased region" description="Polar residues" evidence="1">
    <location>
        <begin position="436"/>
        <end position="451"/>
    </location>
</feature>
<feature type="compositionally biased region" description="Acidic residues" evidence="1">
    <location>
        <begin position="230"/>
        <end position="239"/>
    </location>
</feature>
<feature type="region of interest" description="Disordered" evidence="1">
    <location>
        <begin position="466"/>
        <end position="539"/>
    </location>
</feature>
<gene>
    <name evidence="4" type="ORF">SCHCODRAFT_233578</name>
</gene>
<dbReference type="OrthoDB" id="3266941at2759"/>
<dbReference type="EMBL" id="GL377304">
    <property type="protein sequence ID" value="EFI99643.1"/>
    <property type="molecule type" value="Genomic_DNA"/>
</dbReference>
<keyword evidence="5" id="KW-1185">Reference proteome</keyword>
<feature type="region of interest" description="Disordered" evidence="1">
    <location>
        <begin position="560"/>
        <end position="594"/>
    </location>
</feature>
<keyword evidence="2" id="KW-1133">Transmembrane helix</keyword>
<dbReference type="Proteomes" id="UP000007431">
    <property type="component" value="Unassembled WGS sequence"/>
</dbReference>
<dbReference type="RefSeq" id="XP_003034546.1">
    <property type="nucleotide sequence ID" value="XM_003034500.1"/>
</dbReference>
<evidence type="ECO:0000256" key="2">
    <source>
        <dbReference type="SAM" id="Phobius"/>
    </source>
</evidence>
<reference evidence="4 5" key="1">
    <citation type="journal article" date="2010" name="Nat. Biotechnol.">
        <title>Genome sequence of the model mushroom Schizophyllum commune.</title>
        <authorList>
            <person name="Ohm R.A."/>
            <person name="de Jong J.F."/>
            <person name="Lugones L.G."/>
            <person name="Aerts A."/>
            <person name="Kothe E."/>
            <person name="Stajich J.E."/>
            <person name="de Vries R.P."/>
            <person name="Record E."/>
            <person name="Levasseur A."/>
            <person name="Baker S.E."/>
            <person name="Bartholomew K.A."/>
            <person name="Coutinho P.M."/>
            <person name="Erdmann S."/>
            <person name="Fowler T.J."/>
            <person name="Gathman A.C."/>
            <person name="Lombard V."/>
            <person name="Henrissat B."/>
            <person name="Knabe N."/>
            <person name="Kuees U."/>
            <person name="Lilly W.W."/>
            <person name="Lindquist E."/>
            <person name="Lucas S."/>
            <person name="Magnuson J.K."/>
            <person name="Piumi F."/>
            <person name="Raudaskoski M."/>
            <person name="Salamov A."/>
            <person name="Schmutz J."/>
            <person name="Schwarze F.W.M.R."/>
            <person name="vanKuyk P.A."/>
            <person name="Horton J.S."/>
            <person name="Grigoriev I.V."/>
            <person name="Woesten H.A.B."/>
        </authorList>
    </citation>
    <scope>NUCLEOTIDE SEQUENCE [LARGE SCALE GENOMIC DNA]</scope>
    <source>
        <strain evidence="5">H4-8 / FGSC 9210</strain>
    </source>
</reference>
<dbReference type="AlphaFoldDB" id="D8PXB9"/>
<dbReference type="eggNOG" id="ENOG502SP8H">
    <property type="taxonomic scope" value="Eukaryota"/>
</dbReference>
<dbReference type="OMA" id="RITPMSR"/>
<dbReference type="HOGENOM" id="CLU_459386_0_0_1"/>
<feature type="region of interest" description="Disordered" evidence="1">
    <location>
        <begin position="428"/>
        <end position="451"/>
    </location>
</feature>
<evidence type="ECO:0000256" key="3">
    <source>
        <dbReference type="SAM" id="SignalP"/>
    </source>
</evidence>
<feature type="region of interest" description="Disordered" evidence="1">
    <location>
        <begin position="363"/>
        <end position="382"/>
    </location>
</feature>
<dbReference type="InParanoid" id="D8PXB9"/>
<keyword evidence="2" id="KW-0472">Membrane</keyword>
<dbReference type="VEuPathDB" id="FungiDB:SCHCODRAFT_02698196"/>
<proteinExistence type="predicted"/>
<dbReference type="GeneID" id="9586520"/>
<protein>
    <recommendedName>
        <fullName evidence="6">Mid2 domain-containing protein</fullName>
    </recommendedName>
</protein>
<evidence type="ECO:0000256" key="1">
    <source>
        <dbReference type="SAM" id="MobiDB-lite"/>
    </source>
</evidence>
<name>D8PXB9_SCHCM</name>
<keyword evidence="3" id="KW-0732">Signal</keyword>
<sequence length="594" mass="63045">MFYAALASSILFSTAHLPIARARPRSFAFNFTAVRECEPVSLTFPDVTSDDIGIPTYLTIVPVNATPATIPLPDVADNFLAGINITFIPVPEGTQFIASLDDADGNAVAYVTDLITVEPSDTSDGSCLPLASASFYTFNTAITQCTSYGVQYNASTDAPTVRAFSLGQTAYTLNETDASNVEATYTAAVAYGSQVILMANNTIGQAQASQLLTVLGDDTTDASCLPNDTDNMEDEPEESTDTKPTLSHAAIIGLAVGGCIVGLVAALMVVYFCREQRKHTDQGPARRRAQSVLDASGFYERPNPSEVNSSTANLMRNMSQRDLGNVATMSATRPSFMQGTPSPDTAPRESYIPYVPPPIPVEAPRTPFTPASSSSQPASPSPMKWFPVKHNSEFLTGNEAFVMNPSYAFSSPPASPGRQSFTKERAIPSAVPPSPLATSSRQAPSLQPTVARRNSMQSLDIETMLNMASPPEDNPLQGSDGSHDYTVAVAPSTPPAPGLSSAQVNGSPTQGNNSPTQVISSPPRRGHFRPPSDVPRDPYASGLSAFDFANLSRPPSFASLASRRLQQHERNGSVVSRGDSDVQDASMLGVPRAF</sequence>